<accession>A0A147I3Q5</accession>
<dbReference type="OrthoDB" id="7554786at2"/>
<keyword evidence="2" id="KW-1185">Reference proteome</keyword>
<organism evidence="1 2">
    <name type="scientific">Sphingomonas endophytica</name>
    <dbReference type="NCBI Taxonomy" id="869719"/>
    <lineage>
        <taxon>Bacteria</taxon>
        <taxon>Pseudomonadati</taxon>
        <taxon>Pseudomonadota</taxon>
        <taxon>Alphaproteobacteria</taxon>
        <taxon>Sphingomonadales</taxon>
        <taxon>Sphingomonadaceae</taxon>
        <taxon>Sphingomonas</taxon>
    </lineage>
</organism>
<sequence>MTEAVRPGAIDVGGKPYLRDAKGALVPLEAIKAVDLLMDETVRDIIARATEVSAAIAAFKVEAFAAVGGFQALLAQEYGTTIGGPKGNVTLTSFDGCLKVQVQAADLLELGPELQTAKTLIDGCLSEWAAGSGAELRALVNQVFSVDKEGQINRAALFMLLRVESPDERWQRAMEAIRNSIRVIGSRSYVRFYNRAAPDAAWQGIPLDIAVA</sequence>
<gene>
    <name evidence="1" type="ORF">NS334_08530</name>
</gene>
<proteinExistence type="predicted"/>
<dbReference type="PATRIC" id="fig|869719.3.peg.1383"/>
<protein>
    <submittedName>
        <fullName evidence="1">Sulfate transporter</fullName>
    </submittedName>
</protein>
<dbReference type="InterPro" id="IPR021505">
    <property type="entry name" value="Phage_B3_Orf6"/>
</dbReference>
<reference evidence="1 2" key="1">
    <citation type="journal article" date="2016" name="Front. Microbiol.">
        <title>Genomic Resource of Rice Seed Associated Bacteria.</title>
        <authorList>
            <person name="Midha S."/>
            <person name="Bansal K."/>
            <person name="Sharma S."/>
            <person name="Kumar N."/>
            <person name="Patil P.P."/>
            <person name="Chaudhry V."/>
            <person name="Patil P.B."/>
        </authorList>
    </citation>
    <scope>NUCLEOTIDE SEQUENCE [LARGE SCALE GENOMIC DNA]</scope>
    <source>
        <strain evidence="1 2">NS334</strain>
    </source>
</reference>
<dbReference type="EMBL" id="LDTB01000025">
    <property type="protein sequence ID" value="KTT72629.1"/>
    <property type="molecule type" value="Genomic_DNA"/>
</dbReference>
<dbReference type="Proteomes" id="UP000074310">
    <property type="component" value="Unassembled WGS sequence"/>
</dbReference>
<comment type="caution">
    <text evidence="1">The sequence shown here is derived from an EMBL/GenBank/DDBJ whole genome shotgun (WGS) entry which is preliminary data.</text>
</comment>
<dbReference type="RefSeq" id="WP_058755549.1">
    <property type="nucleotide sequence ID" value="NZ_LDTB01000025.1"/>
</dbReference>
<dbReference type="Pfam" id="PF11363">
    <property type="entry name" value="DUF3164"/>
    <property type="match status" value="1"/>
</dbReference>
<name>A0A147I3Q5_9SPHN</name>
<evidence type="ECO:0000313" key="1">
    <source>
        <dbReference type="EMBL" id="KTT72629.1"/>
    </source>
</evidence>
<dbReference type="AlphaFoldDB" id="A0A147I3Q5"/>
<evidence type="ECO:0000313" key="2">
    <source>
        <dbReference type="Proteomes" id="UP000074310"/>
    </source>
</evidence>